<proteinExistence type="predicted"/>
<gene>
    <name evidence="2" type="ORF">DARMORV10_C02P29530.1</name>
</gene>
<dbReference type="Proteomes" id="UP001295469">
    <property type="component" value="Chromosome C02"/>
</dbReference>
<feature type="compositionally biased region" description="Acidic residues" evidence="1">
    <location>
        <begin position="54"/>
        <end position="66"/>
    </location>
</feature>
<dbReference type="EMBL" id="HG994366">
    <property type="protein sequence ID" value="CAF1909114.1"/>
    <property type="molecule type" value="Genomic_DNA"/>
</dbReference>
<evidence type="ECO:0000313" key="2">
    <source>
        <dbReference type="EMBL" id="CAF1909114.1"/>
    </source>
</evidence>
<accession>A0A816K5B6</accession>
<protein>
    <submittedName>
        <fullName evidence="2">(rape) hypothetical protein</fullName>
    </submittedName>
</protein>
<name>A0A816K5B6_BRANA</name>
<organism evidence="2">
    <name type="scientific">Brassica napus</name>
    <name type="common">Rape</name>
    <dbReference type="NCBI Taxonomy" id="3708"/>
    <lineage>
        <taxon>Eukaryota</taxon>
        <taxon>Viridiplantae</taxon>
        <taxon>Streptophyta</taxon>
        <taxon>Embryophyta</taxon>
        <taxon>Tracheophyta</taxon>
        <taxon>Spermatophyta</taxon>
        <taxon>Magnoliopsida</taxon>
        <taxon>eudicotyledons</taxon>
        <taxon>Gunneridae</taxon>
        <taxon>Pentapetalae</taxon>
        <taxon>rosids</taxon>
        <taxon>malvids</taxon>
        <taxon>Brassicales</taxon>
        <taxon>Brassicaceae</taxon>
        <taxon>Brassiceae</taxon>
        <taxon>Brassica</taxon>
    </lineage>
</organism>
<evidence type="ECO:0000256" key="1">
    <source>
        <dbReference type="SAM" id="MobiDB-lite"/>
    </source>
</evidence>
<sequence>MDPIESVRYNDFEISTNARGASRGSEETDPRREMTAFTDDSKDETRSKRRSNSYDEEYDFDGSEDEIAAKKMDETKKKTKYSR</sequence>
<feature type="compositionally biased region" description="Basic and acidic residues" evidence="1">
    <location>
        <begin position="24"/>
        <end position="46"/>
    </location>
</feature>
<feature type="compositionally biased region" description="Basic and acidic residues" evidence="1">
    <location>
        <begin position="67"/>
        <end position="76"/>
    </location>
</feature>
<reference evidence="2" key="1">
    <citation type="submission" date="2021-01" db="EMBL/GenBank/DDBJ databases">
        <authorList>
            <consortium name="Genoscope - CEA"/>
            <person name="William W."/>
        </authorList>
    </citation>
    <scope>NUCLEOTIDE SEQUENCE</scope>
</reference>
<feature type="region of interest" description="Disordered" evidence="1">
    <location>
        <begin position="1"/>
        <end position="83"/>
    </location>
</feature>
<dbReference type="AlphaFoldDB" id="A0A816K5B6"/>